<organism evidence="1 2">
    <name type="scientific">Lasius platythorax</name>
    <dbReference type="NCBI Taxonomy" id="488582"/>
    <lineage>
        <taxon>Eukaryota</taxon>
        <taxon>Metazoa</taxon>
        <taxon>Ecdysozoa</taxon>
        <taxon>Arthropoda</taxon>
        <taxon>Hexapoda</taxon>
        <taxon>Insecta</taxon>
        <taxon>Pterygota</taxon>
        <taxon>Neoptera</taxon>
        <taxon>Endopterygota</taxon>
        <taxon>Hymenoptera</taxon>
        <taxon>Apocrita</taxon>
        <taxon>Aculeata</taxon>
        <taxon>Formicoidea</taxon>
        <taxon>Formicidae</taxon>
        <taxon>Formicinae</taxon>
        <taxon>Lasius</taxon>
        <taxon>Lasius</taxon>
    </lineage>
</organism>
<proteinExistence type="predicted"/>
<dbReference type="EMBL" id="OZ034830">
    <property type="protein sequence ID" value="CAL1687473.1"/>
    <property type="molecule type" value="Genomic_DNA"/>
</dbReference>
<gene>
    <name evidence="1" type="ORF">LPLAT_LOCUS12675</name>
</gene>
<keyword evidence="2" id="KW-1185">Reference proteome</keyword>
<evidence type="ECO:0000313" key="1">
    <source>
        <dbReference type="EMBL" id="CAL1687473.1"/>
    </source>
</evidence>
<sequence length="126" mass="13901">MLNIDIDIYDIFTKSRNVRLGILSVELLINTGNLMTFPFDSRESRGQTGNYINPLGGSMPKGHGARLECAGQIRVLEREPMLSTPMESSILMKDYHASVDTPKESEGKREGKALILNPFVSASADD</sequence>
<protein>
    <submittedName>
        <fullName evidence="1">Uncharacterized protein</fullName>
    </submittedName>
</protein>
<name>A0AAV2P4A6_9HYME</name>
<accession>A0AAV2P4A6</accession>
<reference evidence="1" key="1">
    <citation type="submission" date="2024-04" db="EMBL/GenBank/DDBJ databases">
        <authorList>
            <consortium name="Molecular Ecology Group"/>
        </authorList>
    </citation>
    <scope>NUCLEOTIDE SEQUENCE</scope>
</reference>
<dbReference type="AlphaFoldDB" id="A0AAV2P4A6"/>
<dbReference type="Proteomes" id="UP001497644">
    <property type="component" value="Chromosome 7"/>
</dbReference>
<evidence type="ECO:0000313" key="2">
    <source>
        <dbReference type="Proteomes" id="UP001497644"/>
    </source>
</evidence>